<dbReference type="Pfam" id="PF00730">
    <property type="entry name" value="HhH-GPD"/>
    <property type="match status" value="1"/>
</dbReference>
<evidence type="ECO:0000256" key="6">
    <source>
        <dbReference type="ARBA" id="ARBA00023004"/>
    </source>
</evidence>
<gene>
    <name evidence="10" type="primary">nth</name>
    <name evidence="12" type="ORF">OMES3154_01213</name>
</gene>
<dbReference type="SUPFAM" id="SSF48150">
    <property type="entry name" value="DNA-glycosylase"/>
    <property type="match status" value="1"/>
</dbReference>
<proteinExistence type="inferred from homology"/>
<dbReference type="Pfam" id="PF00633">
    <property type="entry name" value="HHH"/>
    <property type="match status" value="1"/>
</dbReference>
<dbReference type="GO" id="GO:0019104">
    <property type="term" value="F:DNA N-glycosylase activity"/>
    <property type="evidence" value="ECO:0007669"/>
    <property type="project" value="UniProtKB-UniRule"/>
</dbReference>
<keyword evidence="10" id="KW-0456">Lyase</keyword>
<dbReference type="PANTHER" id="PTHR10359">
    <property type="entry name" value="A/G-SPECIFIC ADENINE GLYCOSYLASE/ENDONUCLEASE III"/>
    <property type="match status" value="1"/>
</dbReference>
<dbReference type="InterPro" id="IPR023170">
    <property type="entry name" value="HhH_base_excis_C"/>
</dbReference>
<keyword evidence="6" id="KW-0408">Iron</keyword>
<evidence type="ECO:0000256" key="4">
    <source>
        <dbReference type="ARBA" id="ARBA00022763"/>
    </source>
</evidence>
<evidence type="ECO:0000256" key="2">
    <source>
        <dbReference type="ARBA" id="ARBA00022485"/>
    </source>
</evidence>
<dbReference type="GO" id="GO:0051539">
    <property type="term" value="F:4 iron, 4 sulfur cluster binding"/>
    <property type="evidence" value="ECO:0007669"/>
    <property type="project" value="UniProtKB-KW"/>
</dbReference>
<evidence type="ECO:0000313" key="12">
    <source>
        <dbReference type="EMBL" id="VWL85925.1"/>
    </source>
</evidence>
<dbReference type="Gene3D" id="1.10.1670.10">
    <property type="entry name" value="Helix-hairpin-Helix base-excision DNA repair enzymes (C-terminal)"/>
    <property type="match status" value="1"/>
</dbReference>
<reference evidence="12 13" key="1">
    <citation type="submission" date="2019-10" db="EMBL/GenBank/DDBJ databases">
        <authorList>
            <person name="Blom J."/>
        </authorList>
    </citation>
    <scope>NUCLEOTIDE SEQUENCE [LARGE SCALE GENOMIC DNA]</scope>
    <source>
        <strain evidence="12 13">ES3154-GLU</strain>
    </source>
</reference>
<dbReference type="Proteomes" id="UP000419017">
    <property type="component" value="Unassembled WGS sequence"/>
</dbReference>
<sequence>MTKKEKMLFVINNFEKRFPDAKISLDYNTEYQLMVAVVLSAQCTDKRVNIITKKLFEVVKDPIDIHNMDIKVLEEYIKSAGFYHSKAKNLKLGAKTLVEDYNGILPQDIEKLTSLGGVGRKTANVLLHELWNIDEGIVVDTHVKKLSNLLGFSKSTNPIIIERDLMKLVPKKYWGIISHYMILHGRLRCISKKLECDVCDLIREKK</sequence>
<feature type="domain" description="HhH-GPD" evidence="11">
    <location>
        <begin position="39"/>
        <end position="187"/>
    </location>
</feature>
<keyword evidence="12" id="KW-0540">Nuclease</keyword>
<evidence type="ECO:0000256" key="1">
    <source>
        <dbReference type="ARBA" id="ARBA00008343"/>
    </source>
</evidence>
<evidence type="ECO:0000256" key="7">
    <source>
        <dbReference type="ARBA" id="ARBA00023014"/>
    </source>
</evidence>
<comment type="function">
    <text evidence="10">DNA repair enzyme that has both DNA N-glycosylase activity and AP-lyase activity. The DNA N-glycosylase activity releases various damaged pyrimidines from DNA by cleaving the N-glycosidic bond, leaving an AP (apurinic/apyrimidinic) site. The AP-lyase activity cleaves the phosphodiester bond 3' to the AP site by a beta-elimination, leaving a 3'-terminal unsaturated sugar and a product with a terminal 5'-phosphate.</text>
</comment>
<dbReference type="FunFam" id="1.10.340.30:FF:000001">
    <property type="entry name" value="Endonuclease III"/>
    <property type="match status" value="1"/>
</dbReference>
<dbReference type="InterPro" id="IPR003265">
    <property type="entry name" value="HhH-GPD_domain"/>
</dbReference>
<comment type="caution">
    <text evidence="10">Lacks conserved residue(s) required for the propagation of feature annotation.</text>
</comment>
<keyword evidence="7" id="KW-0411">Iron-sulfur</keyword>
<keyword evidence="5 10" id="KW-0378">Hydrolase</keyword>
<keyword evidence="3" id="KW-0479">Metal-binding</keyword>
<keyword evidence="13" id="KW-1185">Reference proteome</keyword>
<evidence type="ECO:0000256" key="9">
    <source>
        <dbReference type="ARBA" id="ARBA00023295"/>
    </source>
</evidence>
<dbReference type="GO" id="GO:0003677">
    <property type="term" value="F:DNA binding"/>
    <property type="evidence" value="ECO:0007669"/>
    <property type="project" value="UniProtKB-UniRule"/>
</dbReference>
<dbReference type="GO" id="GO:0006285">
    <property type="term" value="P:base-excision repair, AP site formation"/>
    <property type="evidence" value="ECO:0007669"/>
    <property type="project" value="TreeGrafter"/>
</dbReference>
<dbReference type="CDD" id="cd00056">
    <property type="entry name" value="ENDO3c"/>
    <property type="match status" value="1"/>
</dbReference>
<evidence type="ECO:0000256" key="10">
    <source>
        <dbReference type="HAMAP-Rule" id="MF_00942"/>
    </source>
</evidence>
<dbReference type="EC" id="4.2.99.18" evidence="10"/>
<comment type="similarity">
    <text evidence="1 10">Belongs to the Nth/MutY family.</text>
</comment>
<keyword evidence="8 10" id="KW-0234">DNA repair</keyword>
<evidence type="ECO:0000256" key="5">
    <source>
        <dbReference type="ARBA" id="ARBA00022801"/>
    </source>
</evidence>
<evidence type="ECO:0000313" key="13">
    <source>
        <dbReference type="Proteomes" id="UP000419017"/>
    </source>
</evidence>
<evidence type="ECO:0000256" key="3">
    <source>
        <dbReference type="ARBA" id="ARBA00022723"/>
    </source>
</evidence>
<evidence type="ECO:0000256" key="8">
    <source>
        <dbReference type="ARBA" id="ARBA00023204"/>
    </source>
</evidence>
<dbReference type="NCBIfam" id="TIGR01083">
    <property type="entry name" value="nth"/>
    <property type="match status" value="1"/>
</dbReference>
<comment type="catalytic activity">
    <reaction evidence="10">
        <text>2'-deoxyribonucleotide-(2'-deoxyribose 5'-phosphate)-2'-deoxyribonucleotide-DNA = a 3'-end 2'-deoxyribonucleotide-(2,3-dehydro-2,3-deoxyribose 5'-phosphate)-DNA + a 5'-end 5'-phospho-2'-deoxyribonucleoside-DNA + H(+)</text>
        <dbReference type="Rhea" id="RHEA:66592"/>
        <dbReference type="Rhea" id="RHEA-COMP:13180"/>
        <dbReference type="Rhea" id="RHEA-COMP:16897"/>
        <dbReference type="Rhea" id="RHEA-COMP:17067"/>
        <dbReference type="ChEBI" id="CHEBI:15378"/>
        <dbReference type="ChEBI" id="CHEBI:136412"/>
        <dbReference type="ChEBI" id="CHEBI:157695"/>
        <dbReference type="ChEBI" id="CHEBI:167181"/>
        <dbReference type="EC" id="4.2.99.18"/>
    </reaction>
</comment>
<dbReference type="InterPro" id="IPR000445">
    <property type="entry name" value="HhH_motif"/>
</dbReference>
<organism evidence="12 13">
    <name type="scientific">Oceanivirga miroungae</name>
    <dbReference type="NCBI Taxonomy" id="1130046"/>
    <lineage>
        <taxon>Bacteria</taxon>
        <taxon>Fusobacteriati</taxon>
        <taxon>Fusobacteriota</taxon>
        <taxon>Fusobacteriia</taxon>
        <taxon>Fusobacteriales</taxon>
        <taxon>Leptotrichiaceae</taxon>
        <taxon>Oceanivirga</taxon>
    </lineage>
</organism>
<evidence type="ECO:0000259" key="11">
    <source>
        <dbReference type="SMART" id="SM00478"/>
    </source>
</evidence>
<accession>A0A6I8MAZ4</accession>
<keyword evidence="4 10" id="KW-0227">DNA damage</keyword>
<dbReference type="SMART" id="SM00478">
    <property type="entry name" value="ENDO3c"/>
    <property type="match status" value="1"/>
</dbReference>
<dbReference type="HAMAP" id="MF_00942">
    <property type="entry name" value="Nth"/>
    <property type="match status" value="1"/>
</dbReference>
<keyword evidence="2" id="KW-0004">4Fe-4S</keyword>
<protein>
    <recommendedName>
        <fullName evidence="10">Endonuclease III</fullName>
        <ecNumber evidence="10">4.2.99.18</ecNumber>
    </recommendedName>
    <alternativeName>
        <fullName evidence="10">DNA-(apurinic or apyrimidinic site) lyase</fullName>
    </alternativeName>
</protein>
<dbReference type="GO" id="GO:0140078">
    <property type="term" value="F:class I DNA-(apurinic or apyrimidinic site) endonuclease activity"/>
    <property type="evidence" value="ECO:0007669"/>
    <property type="project" value="UniProtKB-EC"/>
</dbReference>
<keyword evidence="9 10" id="KW-0326">Glycosidase</keyword>
<comment type="cofactor">
    <cofactor evidence="10">
        <name>[4Fe-4S] cluster</name>
        <dbReference type="ChEBI" id="CHEBI:49883"/>
    </cofactor>
    <text evidence="10">Binds 1 [4Fe-4S] cluster.</text>
</comment>
<name>A0A6I8MAZ4_9FUSO</name>
<dbReference type="InterPro" id="IPR005759">
    <property type="entry name" value="Nth"/>
</dbReference>
<dbReference type="RefSeq" id="WP_156683880.1">
    <property type="nucleotide sequence ID" value="NZ_CABWIB010000001.1"/>
</dbReference>
<dbReference type="GO" id="GO:0046872">
    <property type="term" value="F:metal ion binding"/>
    <property type="evidence" value="ECO:0007669"/>
    <property type="project" value="UniProtKB-KW"/>
</dbReference>
<keyword evidence="12" id="KW-0255">Endonuclease</keyword>
<dbReference type="AlphaFoldDB" id="A0A6I8MAZ4"/>
<dbReference type="InterPro" id="IPR011257">
    <property type="entry name" value="DNA_glycosylase"/>
</dbReference>
<dbReference type="PIRSF" id="PIRSF001435">
    <property type="entry name" value="Nth"/>
    <property type="match status" value="1"/>
</dbReference>
<dbReference type="PANTHER" id="PTHR10359:SF18">
    <property type="entry name" value="ENDONUCLEASE III"/>
    <property type="match status" value="1"/>
</dbReference>
<dbReference type="EMBL" id="CABWIB010000001">
    <property type="protein sequence ID" value="VWL85925.1"/>
    <property type="molecule type" value="Genomic_DNA"/>
</dbReference>
<dbReference type="Gene3D" id="1.10.340.30">
    <property type="entry name" value="Hypothetical protein, domain 2"/>
    <property type="match status" value="1"/>
</dbReference>
<keyword evidence="10" id="KW-0238">DNA-binding</keyword>